<keyword evidence="5 8" id="KW-1133">Transmembrane helix</keyword>
<feature type="chain" id="PRO_5043978980" description="Cytochrome b561 domain-containing protein" evidence="9">
    <location>
        <begin position="24"/>
        <end position="338"/>
    </location>
</feature>
<feature type="transmembrane region" description="Helical" evidence="8">
    <location>
        <begin position="171"/>
        <end position="193"/>
    </location>
</feature>
<sequence length="338" mass="36828">MTQGRSVILRCLLISLCVTGSIGDPTNTYDVESPTKSISSPDWNVVHGPPVLLKRADGSNSYTSWPTQSDSPYNTYPSDSSWAGVPEWPAAWGTRPSSYKTVRIVHAVLAASVFLIFFPVGGIIMRVSRHPKAIWVHAAVQTFGYVVFVAAAGCGIWMAKKVHALDRYHPVIGLVLLCFVSLQPLSSLTNHFYRVRYPRVGILARVHLWFGRLLITLGIINGGLGFQFASTLPVFQWPKGPKVLYGAVATLVWIIYVGVVLVYAEIKRTPNTRAGDRDREQLAPPAVDGRGRNVADTRPSTAVTAVTTEDADSNIVSLPGTEKDNPGAAHEHVRTSTV</sequence>
<evidence type="ECO:0000256" key="4">
    <source>
        <dbReference type="ARBA" id="ARBA00022982"/>
    </source>
</evidence>
<evidence type="ECO:0000256" key="5">
    <source>
        <dbReference type="ARBA" id="ARBA00022989"/>
    </source>
</evidence>
<dbReference type="AlphaFoldDB" id="A0AAV9PZ09"/>
<feature type="region of interest" description="Disordered" evidence="7">
    <location>
        <begin position="273"/>
        <end position="299"/>
    </location>
</feature>
<keyword evidence="2" id="KW-0813">Transport</keyword>
<dbReference type="GO" id="GO:0016020">
    <property type="term" value="C:membrane"/>
    <property type="evidence" value="ECO:0007669"/>
    <property type="project" value="UniProtKB-SubCell"/>
</dbReference>
<evidence type="ECO:0000256" key="1">
    <source>
        <dbReference type="ARBA" id="ARBA00004370"/>
    </source>
</evidence>
<evidence type="ECO:0000256" key="8">
    <source>
        <dbReference type="SAM" id="Phobius"/>
    </source>
</evidence>
<evidence type="ECO:0000313" key="11">
    <source>
        <dbReference type="EMBL" id="KAK5531939.1"/>
    </source>
</evidence>
<proteinExistence type="predicted"/>
<feature type="transmembrane region" description="Helical" evidence="8">
    <location>
        <begin position="243"/>
        <end position="264"/>
    </location>
</feature>
<reference evidence="11 12" key="1">
    <citation type="submission" date="2023-06" db="EMBL/GenBank/DDBJ databases">
        <title>Black Yeasts Isolated from many extreme environments.</title>
        <authorList>
            <person name="Coleine C."/>
            <person name="Stajich J.E."/>
            <person name="Selbmann L."/>
        </authorList>
    </citation>
    <scope>NUCLEOTIDE SEQUENCE [LARGE SCALE GENOMIC DNA]</scope>
    <source>
        <strain evidence="11 12">CCFEE 5887</strain>
    </source>
</reference>
<evidence type="ECO:0000256" key="2">
    <source>
        <dbReference type="ARBA" id="ARBA00022448"/>
    </source>
</evidence>
<dbReference type="CDD" id="cd08760">
    <property type="entry name" value="Cyt_b561_FRRS1_like"/>
    <property type="match status" value="1"/>
</dbReference>
<evidence type="ECO:0000256" key="6">
    <source>
        <dbReference type="ARBA" id="ARBA00023136"/>
    </source>
</evidence>
<comment type="caution">
    <text evidence="11">The sequence shown here is derived from an EMBL/GenBank/DDBJ whole genome shotgun (WGS) entry which is preliminary data.</text>
</comment>
<feature type="transmembrane region" description="Helical" evidence="8">
    <location>
        <begin position="134"/>
        <end position="159"/>
    </location>
</feature>
<feature type="signal peptide" evidence="9">
    <location>
        <begin position="1"/>
        <end position="23"/>
    </location>
</feature>
<dbReference type="Gene3D" id="1.20.120.1770">
    <property type="match status" value="1"/>
</dbReference>
<dbReference type="SMART" id="SM00665">
    <property type="entry name" value="B561"/>
    <property type="match status" value="1"/>
</dbReference>
<feature type="transmembrane region" description="Helical" evidence="8">
    <location>
        <begin position="104"/>
        <end position="127"/>
    </location>
</feature>
<dbReference type="InterPro" id="IPR006593">
    <property type="entry name" value="Cyt_b561/ferric_Rdtase_TM"/>
</dbReference>
<keyword evidence="6 8" id="KW-0472">Membrane</keyword>
<dbReference type="PANTHER" id="PTHR47797:SF1">
    <property type="entry name" value="CYTOCHROME B561 DOMAIN-CONTAINING PROTEIN-RELATED"/>
    <property type="match status" value="1"/>
</dbReference>
<evidence type="ECO:0000256" key="7">
    <source>
        <dbReference type="SAM" id="MobiDB-lite"/>
    </source>
</evidence>
<name>A0AAV9PZ09_9PEZI</name>
<feature type="region of interest" description="Disordered" evidence="7">
    <location>
        <begin position="315"/>
        <end position="338"/>
    </location>
</feature>
<organism evidence="11 12">
    <name type="scientific">Vermiconidia calcicola</name>
    <dbReference type="NCBI Taxonomy" id="1690605"/>
    <lineage>
        <taxon>Eukaryota</taxon>
        <taxon>Fungi</taxon>
        <taxon>Dikarya</taxon>
        <taxon>Ascomycota</taxon>
        <taxon>Pezizomycotina</taxon>
        <taxon>Dothideomycetes</taxon>
        <taxon>Dothideomycetidae</taxon>
        <taxon>Mycosphaerellales</taxon>
        <taxon>Extremaceae</taxon>
        <taxon>Vermiconidia</taxon>
    </lineage>
</organism>
<dbReference type="Proteomes" id="UP001345827">
    <property type="component" value="Unassembled WGS sequence"/>
</dbReference>
<dbReference type="EMBL" id="JAXLQG010000016">
    <property type="protein sequence ID" value="KAK5531939.1"/>
    <property type="molecule type" value="Genomic_DNA"/>
</dbReference>
<feature type="compositionally biased region" description="Basic and acidic residues" evidence="7">
    <location>
        <begin position="321"/>
        <end position="338"/>
    </location>
</feature>
<keyword evidence="9" id="KW-0732">Signal</keyword>
<dbReference type="PANTHER" id="PTHR47797">
    <property type="entry name" value="DEHYDROGENASE, PUTATIVE (AFU_ORTHOLOGUE AFUA_8G05805)-RELATED"/>
    <property type="match status" value="1"/>
</dbReference>
<keyword evidence="12" id="KW-1185">Reference proteome</keyword>
<feature type="domain" description="Cytochrome b561" evidence="10">
    <location>
        <begin position="105"/>
        <end position="226"/>
    </location>
</feature>
<evidence type="ECO:0000256" key="3">
    <source>
        <dbReference type="ARBA" id="ARBA00022692"/>
    </source>
</evidence>
<evidence type="ECO:0000256" key="9">
    <source>
        <dbReference type="SAM" id="SignalP"/>
    </source>
</evidence>
<gene>
    <name evidence="11" type="ORF">LTR25_008269</name>
</gene>
<accession>A0AAV9PZ09</accession>
<keyword evidence="3 8" id="KW-0812">Transmembrane</keyword>
<keyword evidence="4" id="KW-0249">Electron transport</keyword>
<feature type="transmembrane region" description="Helical" evidence="8">
    <location>
        <begin position="213"/>
        <end position="237"/>
    </location>
</feature>
<evidence type="ECO:0000259" key="10">
    <source>
        <dbReference type="SMART" id="SM00665"/>
    </source>
</evidence>
<comment type="subcellular location">
    <subcellularLocation>
        <location evidence="1">Membrane</location>
    </subcellularLocation>
</comment>
<evidence type="ECO:0000313" key="12">
    <source>
        <dbReference type="Proteomes" id="UP001345827"/>
    </source>
</evidence>
<protein>
    <recommendedName>
        <fullName evidence="10">Cytochrome b561 domain-containing protein</fullName>
    </recommendedName>
</protein>